<name>A0A1B0D742_PHLPP</name>
<dbReference type="PROSITE" id="PS51805">
    <property type="entry name" value="EPHD"/>
    <property type="match status" value="1"/>
</dbReference>
<dbReference type="CDD" id="cd15671">
    <property type="entry name" value="ePHD_JADE"/>
    <property type="match status" value="1"/>
</dbReference>
<feature type="compositionally biased region" description="Polar residues" evidence="1">
    <location>
        <begin position="541"/>
        <end position="550"/>
    </location>
</feature>
<feature type="compositionally biased region" description="Low complexity" evidence="1">
    <location>
        <begin position="574"/>
        <end position="591"/>
    </location>
</feature>
<organism evidence="2 3">
    <name type="scientific">Phlebotomus papatasi</name>
    <name type="common">Sandfly</name>
    <dbReference type="NCBI Taxonomy" id="29031"/>
    <lineage>
        <taxon>Eukaryota</taxon>
        <taxon>Metazoa</taxon>
        <taxon>Ecdysozoa</taxon>
        <taxon>Arthropoda</taxon>
        <taxon>Hexapoda</taxon>
        <taxon>Insecta</taxon>
        <taxon>Pterygota</taxon>
        <taxon>Neoptera</taxon>
        <taxon>Endopterygota</taxon>
        <taxon>Diptera</taxon>
        <taxon>Nematocera</taxon>
        <taxon>Psychodoidea</taxon>
        <taxon>Psychodidae</taxon>
        <taxon>Phlebotomus</taxon>
        <taxon>Phlebotomus</taxon>
    </lineage>
</organism>
<dbReference type="EMBL" id="AJVK01012328">
    <property type="status" value="NOT_ANNOTATED_CDS"/>
    <property type="molecule type" value="Genomic_DNA"/>
</dbReference>
<dbReference type="VEuPathDB" id="VectorBase:PPAPM1_011552"/>
<feature type="compositionally biased region" description="Low complexity" evidence="1">
    <location>
        <begin position="845"/>
        <end position="854"/>
    </location>
</feature>
<dbReference type="Gene3D" id="3.30.40.10">
    <property type="entry name" value="Zinc/RING finger domain, C3HC4 (zinc finger)"/>
    <property type="match status" value="1"/>
</dbReference>
<dbReference type="GO" id="GO:0006357">
    <property type="term" value="P:regulation of transcription by RNA polymerase II"/>
    <property type="evidence" value="ECO:0007669"/>
    <property type="project" value="TreeGrafter"/>
</dbReference>
<dbReference type="InterPro" id="IPR001965">
    <property type="entry name" value="Znf_PHD"/>
</dbReference>
<feature type="compositionally biased region" description="Low complexity" evidence="1">
    <location>
        <begin position="870"/>
        <end position="889"/>
    </location>
</feature>
<dbReference type="FunFam" id="3.30.40.10:FF:000030">
    <property type="entry name" value="Protein Jade-1 isoform 1"/>
    <property type="match status" value="1"/>
</dbReference>
<feature type="compositionally biased region" description="Basic and acidic residues" evidence="1">
    <location>
        <begin position="639"/>
        <end position="657"/>
    </location>
</feature>
<feature type="region of interest" description="Disordered" evidence="1">
    <location>
        <begin position="388"/>
        <end position="942"/>
    </location>
</feature>
<dbReference type="PANTHER" id="PTHR13793">
    <property type="entry name" value="PHD FINGER PROTEINS"/>
    <property type="match status" value="1"/>
</dbReference>
<protein>
    <submittedName>
        <fullName evidence="2">Uncharacterized protein</fullName>
    </submittedName>
</protein>
<dbReference type="Pfam" id="PF13832">
    <property type="entry name" value="zf-HC5HC2H_2"/>
    <property type="match status" value="1"/>
</dbReference>
<feature type="compositionally biased region" description="Polar residues" evidence="1">
    <location>
        <begin position="519"/>
        <end position="528"/>
    </location>
</feature>
<proteinExistence type="predicted"/>
<feature type="compositionally biased region" description="Basic and acidic residues" evidence="1">
    <location>
        <begin position="466"/>
        <end position="476"/>
    </location>
</feature>
<dbReference type="InterPro" id="IPR034732">
    <property type="entry name" value="EPHD"/>
</dbReference>
<evidence type="ECO:0000313" key="2">
    <source>
        <dbReference type="EnsemblMetazoa" id="PPAI003365-PA"/>
    </source>
</evidence>
<reference evidence="2" key="1">
    <citation type="submission" date="2022-08" db="UniProtKB">
        <authorList>
            <consortium name="EnsemblMetazoa"/>
        </authorList>
    </citation>
    <scope>IDENTIFICATION</scope>
    <source>
        <strain evidence="2">Israel</strain>
    </source>
</reference>
<evidence type="ECO:0000313" key="3">
    <source>
        <dbReference type="Proteomes" id="UP000092462"/>
    </source>
</evidence>
<feature type="compositionally biased region" description="Low complexity" evidence="1">
    <location>
        <begin position="137"/>
        <end position="149"/>
    </location>
</feature>
<dbReference type="InterPro" id="IPR050701">
    <property type="entry name" value="Histone_Mod_Regulator"/>
</dbReference>
<evidence type="ECO:0000256" key="1">
    <source>
        <dbReference type="SAM" id="MobiDB-lite"/>
    </source>
</evidence>
<feature type="region of interest" description="Disordered" evidence="1">
    <location>
        <begin position="129"/>
        <end position="172"/>
    </location>
</feature>
<feature type="compositionally biased region" description="Low complexity" evidence="1">
    <location>
        <begin position="824"/>
        <end position="837"/>
    </location>
</feature>
<feature type="compositionally biased region" description="Basic and acidic residues" evidence="1">
    <location>
        <begin position="672"/>
        <end position="687"/>
    </location>
</feature>
<sequence>MCRTCNVGQRPDCVLCPNKGGAMKSTRSGQKWAHVSCALWIPEVSIGSVDRMEPITKISSIPQSRWALLCVLCRERVGACIQCSVKTCKTAYHVTCAFQHGLEMRAIIEDEHAEDGVKLRSYCLKHSMNKSKRDKSGNSCGGNNANASGSEDDDVKRKKQRKDMTTEERNQARIQRLQEVEADFDKHVNVKDISCHLLEVDQEGIHGIYNYWILKRKSMNNRPLLPPKSEDVDMASHKQGQADVEKMKMFVHLRQDLERVRNLCYMVSRREKLSRSFFKMREQTFHKQVTLLTDMKVKKVDESMVQAVLQANHGPSIYDRLYSARQVTVPNQEKWDQLVQRLAECVNMEVDEVKAKNTDLNGVNQKRHQKSTKKTVFNGAAARRASTYVSSLSSDSESSTGRMIREISSVKKTPKTAEGTKIDRRKRRVNSSAAAKSKNLVDTSSEEDDGGQEKQRSPRNRTLRQMAREMSNDKSRLSSNSDESDELLPIRNSSGQEARGKMSAIYSDSDSTDKDKTDNGASDSQQHVVRTKAAMKEFVPQKSTKATVDSKSSDAPVHKTREKKGGKTAKQDTSNKTNNSKSVSNKKTFNTDLLVVPQRQAAKKASENMKSTAQTAPAAVAKKEMPPSKGAPAPAAAEAEVKERRDSLMSPSKEKVSKGKPPKSSQTSTTPKGKEKSAEAENRELLEKLAYVPQRQAAKKAAEHIKSGLGKPTEAPAAAAAAPPAEEQSKPTKSQTAPATKKSVDDTKKNATPVVISSSSSSYTGSSSSSSSTSSSSSDTEEEVTKTTSSKKSTAPPPPKETKAGPVNNRTRDLPFLDKDTKSLRSVSTSDSSGTESESSDESSESTSNNNNRNSTKKATTGPSKKSEGNAKASGGDSGKAAAGNANASEAKKADGGGKAGDKESMAKVEEKSKKVDSKETDSSATTKGCPTLPLNKDCEVR</sequence>
<dbReference type="EMBL" id="AJVK01012327">
    <property type="status" value="NOT_ANNOTATED_CDS"/>
    <property type="molecule type" value="Genomic_DNA"/>
</dbReference>
<feature type="compositionally biased region" description="Low complexity" evidence="1">
    <location>
        <begin position="757"/>
        <end position="778"/>
    </location>
</feature>
<dbReference type="AlphaFoldDB" id="A0A1B0D742"/>
<dbReference type="InterPro" id="IPR013083">
    <property type="entry name" value="Znf_RING/FYVE/PHD"/>
</dbReference>
<dbReference type="EnsemblMetazoa" id="PPAI003365-RA">
    <property type="protein sequence ID" value="PPAI003365-PA"/>
    <property type="gene ID" value="PPAI003365"/>
</dbReference>
<feature type="compositionally biased region" description="Basic and acidic residues" evidence="1">
    <location>
        <begin position="810"/>
        <end position="823"/>
    </location>
</feature>
<accession>A0A1B0D742</accession>
<feature type="compositionally biased region" description="Basic and acidic residues" evidence="1">
    <location>
        <begin position="890"/>
        <end position="922"/>
    </location>
</feature>
<keyword evidence="3" id="KW-1185">Reference proteome</keyword>
<dbReference type="VEuPathDB" id="VectorBase:PPAI003365"/>
<dbReference type="PANTHER" id="PTHR13793:SF160">
    <property type="entry name" value="PHD FINGER PROTEIN RHINOCEROS"/>
    <property type="match status" value="1"/>
</dbReference>
<feature type="compositionally biased region" description="Basic and acidic residues" evidence="1">
    <location>
        <begin position="556"/>
        <end position="565"/>
    </location>
</feature>
<dbReference type="SMART" id="SM00249">
    <property type="entry name" value="PHD"/>
    <property type="match status" value="1"/>
</dbReference>
<feature type="compositionally biased region" description="Low complexity" evidence="1">
    <location>
        <begin position="388"/>
        <end position="399"/>
    </location>
</feature>
<feature type="compositionally biased region" description="Basic and acidic residues" evidence="1">
    <location>
        <begin position="162"/>
        <end position="172"/>
    </location>
</feature>
<dbReference type="Proteomes" id="UP000092462">
    <property type="component" value="Unassembled WGS sequence"/>
</dbReference>
<feature type="compositionally biased region" description="Low complexity" evidence="1">
    <location>
        <begin position="714"/>
        <end position="726"/>
    </location>
</feature>